<dbReference type="Gene3D" id="2.160.20.10">
    <property type="entry name" value="Single-stranded right-handed beta-helix, Pectin lyase-like"/>
    <property type="match status" value="1"/>
</dbReference>
<accession>A0A0A1W8G1</accession>
<proteinExistence type="predicted"/>
<dbReference type="eggNOG" id="ENOG5032Z5M">
    <property type="taxonomic scope" value="Bacteria"/>
</dbReference>
<dbReference type="SUPFAM" id="SSF51126">
    <property type="entry name" value="Pectin lyase-like"/>
    <property type="match status" value="1"/>
</dbReference>
<dbReference type="InterPro" id="IPR012334">
    <property type="entry name" value="Pectin_lyas_fold"/>
</dbReference>
<dbReference type="InterPro" id="IPR008969">
    <property type="entry name" value="CarboxyPept-like_regulatory"/>
</dbReference>
<reference evidence="1 2" key="1">
    <citation type="submission" date="2014-11" db="EMBL/GenBank/DDBJ databases">
        <title>Whole genome shotgun sequence of Sphingomonas parapaucimobilis NBRC 15100.</title>
        <authorList>
            <person name="Katano-Makiyama Y."/>
            <person name="Hosoyama A."/>
            <person name="Hashimoto M."/>
            <person name="Hosoyama Y."/>
            <person name="Noguchi M."/>
            <person name="Numata M."/>
            <person name="Tsuchikane K."/>
            <person name="Hirakata S."/>
            <person name="Uohara A."/>
            <person name="Shimodaira J."/>
            <person name="Ohji S."/>
            <person name="Ichikawa N."/>
            <person name="Kimura A."/>
            <person name="Yamazoe A."/>
            <person name="Fujita N."/>
        </authorList>
    </citation>
    <scope>NUCLEOTIDE SEQUENCE [LARGE SCALE GENOMIC DNA]</scope>
    <source>
        <strain evidence="1 2">NBRC 15100</strain>
    </source>
</reference>
<evidence type="ECO:0000313" key="1">
    <source>
        <dbReference type="EMBL" id="GAM01735.1"/>
    </source>
</evidence>
<dbReference type="OrthoDB" id="7586295at2"/>
<dbReference type="AlphaFoldDB" id="A0A0A1W8G1"/>
<protein>
    <submittedName>
        <fullName evidence="1">Uncharacterized protein</fullName>
    </submittedName>
</protein>
<name>A0A0A1W8G1_9SPHN</name>
<keyword evidence="2" id="KW-1185">Reference proteome</keyword>
<evidence type="ECO:0000313" key="2">
    <source>
        <dbReference type="Proteomes" id="UP000032305"/>
    </source>
</evidence>
<dbReference type="RefSeq" id="WP_052811524.1">
    <property type="nucleotide sequence ID" value="NZ_BBPI01000068.1"/>
</dbReference>
<gene>
    <name evidence="1" type="ORF">SP5_068_01030</name>
</gene>
<comment type="caution">
    <text evidence="1">The sequence shown here is derived from an EMBL/GenBank/DDBJ whole genome shotgun (WGS) entry which is preliminary data.</text>
</comment>
<dbReference type="Proteomes" id="UP000032305">
    <property type="component" value="Unassembled WGS sequence"/>
</dbReference>
<dbReference type="SUPFAM" id="SSF49464">
    <property type="entry name" value="Carboxypeptidase regulatory domain-like"/>
    <property type="match status" value="1"/>
</dbReference>
<sequence length="722" mass="78137">MLKYDNTVSSQVDGKPIYGAQVTVYTADTDTPALATIFADEAGTTPLSQPILTDQLGYFAFYIGDGKYNIRVMTGAVEISRTNITMVDTLQLKQRALIVPVNEDGGTLPPADQRQNKLLGFDSGGNPTMAVPNSFEGPTGPANSTYPSLPAFKAADPTNASFIRADTTNPSTYTLVQGDFSADVNDVDVVALNNIPASQAAAVQDTSLYVPTFDRLSRTIVGQAYDAIETGGYDTKGIGGGRYNRLTGPGPFVATRWRRQSRNGAWFEKDERVTDVTHFGAKGDGSDSTAAMLAAFAWLNEREGRTLNVPRGSFVFSQDLRVTSHFATIIGEGKSASMLSGRQGAKIVLGTATIVGHEADGRPIRTADGKVLFPRLHGIGIKPDGLYSQSCLYLEHCDNAVLSELDVGPFSAGPGAVIDGIRTNWVQWTSFDHVFVNVNNFALDIILHWEADENEDHFFINACQFYIGKQPVSGAIPACIHIYREANRSAPFWNFHIFGRTHFLGWKSADNPVPGGPIDTSGIQLESPNDGGIHGTIAGFSIDECFFEDVTYPIDMKRKLGEGANEGCSLKVSNTTFMRGAISMWGRDSTKQFIALDGCEFVDMASVVENITLNAGNRNRRHNTPVFDTLGFFGRHRYIYLDSMDGVTWFAEGVATVASGATEVSISYAVSAQYGYEVVTDLLAPNWATSVGMDNPTPTSANIRFGTAAPAGARVRWRVKIV</sequence>
<dbReference type="EMBL" id="BBPI01000068">
    <property type="protein sequence ID" value="GAM01735.1"/>
    <property type="molecule type" value="Genomic_DNA"/>
</dbReference>
<dbReference type="InterPro" id="IPR011050">
    <property type="entry name" value="Pectin_lyase_fold/virulence"/>
</dbReference>
<organism evidence="1 2">
    <name type="scientific">Sphingomonas parapaucimobilis NBRC 15100</name>
    <dbReference type="NCBI Taxonomy" id="1219049"/>
    <lineage>
        <taxon>Bacteria</taxon>
        <taxon>Pseudomonadati</taxon>
        <taxon>Pseudomonadota</taxon>
        <taxon>Alphaproteobacteria</taxon>
        <taxon>Sphingomonadales</taxon>
        <taxon>Sphingomonadaceae</taxon>
        <taxon>Sphingomonas</taxon>
    </lineage>
</organism>